<dbReference type="Gene3D" id="3.30.70.20">
    <property type="match status" value="1"/>
</dbReference>
<dbReference type="Pfam" id="PF13370">
    <property type="entry name" value="Fer4_13"/>
    <property type="match status" value="1"/>
</dbReference>
<sequence>MMVSVDQSLCTGCGICYDMCPEIFTSTEEGKAQATAHECELHSLEEVADACPVEAINI</sequence>
<dbReference type="GO" id="GO:0005506">
    <property type="term" value="F:iron ion binding"/>
    <property type="evidence" value="ECO:0007669"/>
    <property type="project" value="UniProtKB-UniRule"/>
</dbReference>
<keyword evidence="1 6" id="KW-0813">Transport</keyword>
<dbReference type="PANTHER" id="PTHR36923:SF3">
    <property type="entry name" value="FERREDOXIN"/>
    <property type="match status" value="1"/>
</dbReference>
<dbReference type="GO" id="GO:0051536">
    <property type="term" value="F:iron-sulfur cluster binding"/>
    <property type="evidence" value="ECO:0007669"/>
    <property type="project" value="UniProtKB-KW"/>
</dbReference>
<dbReference type="EMBL" id="METM01000020">
    <property type="protein sequence ID" value="OGB89821.1"/>
    <property type="molecule type" value="Genomic_DNA"/>
</dbReference>
<dbReference type="Proteomes" id="UP000178724">
    <property type="component" value="Unassembled WGS sequence"/>
</dbReference>
<evidence type="ECO:0000256" key="1">
    <source>
        <dbReference type="ARBA" id="ARBA00022448"/>
    </source>
</evidence>
<evidence type="ECO:0000313" key="8">
    <source>
        <dbReference type="EMBL" id="OGB89821.1"/>
    </source>
</evidence>
<name>A0A1F4Q1M0_UNCSA</name>
<comment type="function">
    <text evidence="6">Ferredoxins are iron-sulfur proteins that transfer electrons in a wide variety of metabolic reactions.</text>
</comment>
<evidence type="ECO:0000259" key="7">
    <source>
        <dbReference type="PROSITE" id="PS51379"/>
    </source>
</evidence>
<proteinExistence type="predicted"/>
<evidence type="ECO:0000256" key="4">
    <source>
        <dbReference type="ARBA" id="ARBA00023004"/>
    </source>
</evidence>
<dbReference type="GO" id="GO:0009055">
    <property type="term" value="F:electron transfer activity"/>
    <property type="evidence" value="ECO:0007669"/>
    <property type="project" value="UniProtKB-UniRule"/>
</dbReference>
<dbReference type="InterPro" id="IPR001080">
    <property type="entry name" value="3Fe4S_ferredoxin"/>
</dbReference>
<dbReference type="PROSITE" id="PS51379">
    <property type="entry name" value="4FE4S_FER_2"/>
    <property type="match status" value="1"/>
</dbReference>
<keyword evidence="5 6" id="KW-0411">Iron-sulfur</keyword>
<dbReference type="PRINTS" id="PR00352">
    <property type="entry name" value="3FE4SFRDOXIN"/>
</dbReference>
<dbReference type="AlphaFoldDB" id="A0A1F4Q1M0"/>
<keyword evidence="4 6" id="KW-0408">Iron</keyword>
<feature type="domain" description="4Fe-4S ferredoxin-type" evidence="7">
    <location>
        <begin position="1"/>
        <end position="29"/>
    </location>
</feature>
<keyword evidence="3 6" id="KW-0249">Electron transport</keyword>
<keyword evidence="2 6" id="KW-0479">Metal-binding</keyword>
<organism evidence="8 9">
    <name type="scientific">candidate division WOR-1 bacterium RIFCSPHIGHO2_01_FULL_53_15</name>
    <dbReference type="NCBI Taxonomy" id="1802564"/>
    <lineage>
        <taxon>Bacteria</taxon>
        <taxon>Bacillati</taxon>
        <taxon>Saganbacteria</taxon>
    </lineage>
</organism>
<comment type="caution">
    <text evidence="8">The sequence shown here is derived from an EMBL/GenBank/DDBJ whole genome shotgun (WGS) entry which is preliminary data.</text>
</comment>
<reference evidence="8 9" key="1">
    <citation type="journal article" date="2016" name="Nat. Commun.">
        <title>Thousands of microbial genomes shed light on interconnected biogeochemical processes in an aquifer system.</title>
        <authorList>
            <person name="Anantharaman K."/>
            <person name="Brown C.T."/>
            <person name="Hug L.A."/>
            <person name="Sharon I."/>
            <person name="Castelle C.J."/>
            <person name="Probst A.J."/>
            <person name="Thomas B.C."/>
            <person name="Singh A."/>
            <person name="Wilkins M.J."/>
            <person name="Karaoz U."/>
            <person name="Brodie E.L."/>
            <person name="Williams K.H."/>
            <person name="Hubbard S.S."/>
            <person name="Banfield J.F."/>
        </authorList>
    </citation>
    <scope>NUCLEOTIDE SEQUENCE [LARGE SCALE GENOMIC DNA]</scope>
</reference>
<accession>A0A1F4Q1M0</accession>
<evidence type="ECO:0000256" key="2">
    <source>
        <dbReference type="ARBA" id="ARBA00022723"/>
    </source>
</evidence>
<dbReference type="InterPro" id="IPR051269">
    <property type="entry name" value="Fe-S_cluster_ET"/>
</dbReference>
<dbReference type="InterPro" id="IPR017900">
    <property type="entry name" value="4Fe4S_Fe_S_CS"/>
</dbReference>
<evidence type="ECO:0000313" key="9">
    <source>
        <dbReference type="Proteomes" id="UP000178724"/>
    </source>
</evidence>
<dbReference type="InterPro" id="IPR017896">
    <property type="entry name" value="4Fe4S_Fe-S-bd"/>
</dbReference>
<protein>
    <recommendedName>
        <fullName evidence="6">Ferredoxin</fullName>
    </recommendedName>
</protein>
<evidence type="ECO:0000256" key="6">
    <source>
        <dbReference type="RuleBase" id="RU368020"/>
    </source>
</evidence>
<evidence type="ECO:0000256" key="5">
    <source>
        <dbReference type="ARBA" id="ARBA00023014"/>
    </source>
</evidence>
<dbReference type="PROSITE" id="PS00198">
    <property type="entry name" value="4FE4S_FER_1"/>
    <property type="match status" value="1"/>
</dbReference>
<dbReference type="SUPFAM" id="SSF54862">
    <property type="entry name" value="4Fe-4S ferredoxins"/>
    <property type="match status" value="1"/>
</dbReference>
<dbReference type="PANTHER" id="PTHR36923">
    <property type="entry name" value="FERREDOXIN"/>
    <property type="match status" value="1"/>
</dbReference>
<gene>
    <name evidence="8" type="ORF">A2625_05155</name>
</gene>
<evidence type="ECO:0000256" key="3">
    <source>
        <dbReference type="ARBA" id="ARBA00022982"/>
    </source>
</evidence>